<accession>A0ABP7X2K2</accession>
<dbReference type="SFLD" id="SFLDG01135">
    <property type="entry name" value="C1.5.6:_HAD__Beta-PGM__Phospha"/>
    <property type="match status" value="1"/>
</dbReference>
<sequence>MTFSSTASDSAARGTRSVAGVVFDMDGVLVDSEHLWEESWQDYCGRHGRTWRPEDTAAVQGMSAPEWAAHIAGLFGDPSRAEAVREECVAFMVDALHQGRIEPLDGALDLIVDVSERVPVALASSAARQLIDAVLPHFGVADRFSATVSSEEVPRGKPSPDVYAEAVRRLGIDPRHGLAVEDSSNGIRAAHAAGLTVISIPNPVYPPKPDALGLAAQIVASPDDARRRILALIETGIPGEAP</sequence>
<dbReference type="Gene3D" id="3.40.50.1000">
    <property type="entry name" value="HAD superfamily/HAD-like"/>
    <property type="match status" value="1"/>
</dbReference>
<evidence type="ECO:0000313" key="2">
    <source>
        <dbReference type="Proteomes" id="UP001500683"/>
    </source>
</evidence>
<dbReference type="RefSeq" id="WP_344958141.1">
    <property type="nucleotide sequence ID" value="NZ_BAAAZG010000068.1"/>
</dbReference>
<dbReference type="InterPro" id="IPR023198">
    <property type="entry name" value="PGP-like_dom2"/>
</dbReference>
<dbReference type="InterPro" id="IPR051806">
    <property type="entry name" value="HAD-like_SPP"/>
</dbReference>
<name>A0ABP7X2K2_9ACTN</name>
<gene>
    <name evidence="1" type="ORF">GCM10022214_80450</name>
</gene>
<comment type="caution">
    <text evidence="1">The sequence shown here is derived from an EMBL/GenBank/DDBJ whole genome shotgun (WGS) entry which is preliminary data.</text>
</comment>
<dbReference type="SUPFAM" id="SSF56784">
    <property type="entry name" value="HAD-like"/>
    <property type="match status" value="1"/>
</dbReference>
<dbReference type="EMBL" id="BAAAZG010000068">
    <property type="protein sequence ID" value="GAA4102478.1"/>
    <property type="molecule type" value="Genomic_DNA"/>
</dbReference>
<dbReference type="SFLD" id="SFLDS00003">
    <property type="entry name" value="Haloacid_Dehalogenase"/>
    <property type="match status" value="1"/>
</dbReference>
<proteinExistence type="predicted"/>
<dbReference type="SFLD" id="SFLDG01129">
    <property type="entry name" value="C1.5:_HAD__Beta-PGM__Phosphata"/>
    <property type="match status" value="1"/>
</dbReference>
<dbReference type="InterPro" id="IPR006439">
    <property type="entry name" value="HAD-SF_hydro_IA"/>
</dbReference>
<organism evidence="1 2">
    <name type="scientific">Actinomadura miaoliensis</name>
    <dbReference type="NCBI Taxonomy" id="430685"/>
    <lineage>
        <taxon>Bacteria</taxon>
        <taxon>Bacillati</taxon>
        <taxon>Actinomycetota</taxon>
        <taxon>Actinomycetes</taxon>
        <taxon>Streptosporangiales</taxon>
        <taxon>Thermomonosporaceae</taxon>
        <taxon>Actinomadura</taxon>
    </lineage>
</organism>
<dbReference type="NCBIfam" id="TIGR01509">
    <property type="entry name" value="HAD-SF-IA-v3"/>
    <property type="match status" value="1"/>
</dbReference>
<dbReference type="PANTHER" id="PTHR43481:SF4">
    <property type="entry name" value="GLYCEROL-1-PHOSPHATE PHOSPHOHYDROLASE 1-RELATED"/>
    <property type="match status" value="1"/>
</dbReference>
<dbReference type="Proteomes" id="UP001500683">
    <property type="component" value="Unassembled WGS sequence"/>
</dbReference>
<dbReference type="Pfam" id="PF00702">
    <property type="entry name" value="Hydrolase"/>
    <property type="match status" value="1"/>
</dbReference>
<evidence type="ECO:0000313" key="1">
    <source>
        <dbReference type="EMBL" id="GAA4102478.1"/>
    </source>
</evidence>
<protein>
    <submittedName>
        <fullName evidence="1">HAD family phosphatase</fullName>
    </submittedName>
</protein>
<dbReference type="InterPro" id="IPR023214">
    <property type="entry name" value="HAD_sf"/>
</dbReference>
<dbReference type="Gene3D" id="1.10.150.240">
    <property type="entry name" value="Putative phosphatase, domain 2"/>
    <property type="match status" value="1"/>
</dbReference>
<dbReference type="PRINTS" id="PR00413">
    <property type="entry name" value="HADHALOGNASE"/>
</dbReference>
<keyword evidence="2" id="KW-1185">Reference proteome</keyword>
<dbReference type="InterPro" id="IPR036412">
    <property type="entry name" value="HAD-like_sf"/>
</dbReference>
<dbReference type="PANTHER" id="PTHR43481">
    <property type="entry name" value="FRUCTOSE-1-PHOSPHATE PHOSPHATASE"/>
    <property type="match status" value="1"/>
</dbReference>
<reference evidence="2" key="1">
    <citation type="journal article" date="2019" name="Int. J. Syst. Evol. Microbiol.">
        <title>The Global Catalogue of Microorganisms (GCM) 10K type strain sequencing project: providing services to taxonomists for standard genome sequencing and annotation.</title>
        <authorList>
            <consortium name="The Broad Institute Genomics Platform"/>
            <consortium name="The Broad Institute Genome Sequencing Center for Infectious Disease"/>
            <person name="Wu L."/>
            <person name="Ma J."/>
        </authorList>
    </citation>
    <scope>NUCLEOTIDE SEQUENCE [LARGE SCALE GENOMIC DNA]</scope>
    <source>
        <strain evidence="2">JCM 16702</strain>
    </source>
</reference>